<sequence length="145" mass="16156">MTHMRFHGPCALALVSCHRYRHRPLLSESLSEVVIDAHSADDDLASETSIGPSGQASRIFYLKTEEAAAKRCDSKQRHSFVCSDLGWAYSTPQRPVVVLPFSPHATDFHTSGHTKTGESQHALIAHLHRSLFDGLTSEMNNVWFL</sequence>
<reference evidence="1" key="1">
    <citation type="submission" date="2018-11" db="EMBL/GenBank/DDBJ databases">
        <authorList>
            <consortium name="Pathogen Informatics"/>
        </authorList>
    </citation>
    <scope>NUCLEOTIDE SEQUENCE</scope>
</reference>
<dbReference type="EMBL" id="CAAALY010109708">
    <property type="protein sequence ID" value="VEL30138.1"/>
    <property type="molecule type" value="Genomic_DNA"/>
</dbReference>
<evidence type="ECO:0000313" key="1">
    <source>
        <dbReference type="EMBL" id="VEL30138.1"/>
    </source>
</evidence>
<dbReference type="PROSITE" id="PS51257">
    <property type="entry name" value="PROKAR_LIPOPROTEIN"/>
    <property type="match status" value="1"/>
</dbReference>
<accession>A0A3S5CRC3</accession>
<evidence type="ECO:0000313" key="2">
    <source>
        <dbReference type="Proteomes" id="UP000784294"/>
    </source>
</evidence>
<gene>
    <name evidence="1" type="ORF">PXEA_LOCUS23578</name>
</gene>
<name>A0A3S5CRC3_9PLAT</name>
<comment type="caution">
    <text evidence="1">The sequence shown here is derived from an EMBL/GenBank/DDBJ whole genome shotgun (WGS) entry which is preliminary data.</text>
</comment>
<dbReference type="AlphaFoldDB" id="A0A3S5CRC3"/>
<keyword evidence="2" id="KW-1185">Reference proteome</keyword>
<protein>
    <submittedName>
        <fullName evidence="1">Uncharacterized protein</fullName>
    </submittedName>
</protein>
<proteinExistence type="predicted"/>
<dbReference type="Proteomes" id="UP000784294">
    <property type="component" value="Unassembled WGS sequence"/>
</dbReference>
<organism evidence="1 2">
    <name type="scientific">Protopolystoma xenopodis</name>
    <dbReference type="NCBI Taxonomy" id="117903"/>
    <lineage>
        <taxon>Eukaryota</taxon>
        <taxon>Metazoa</taxon>
        <taxon>Spiralia</taxon>
        <taxon>Lophotrochozoa</taxon>
        <taxon>Platyhelminthes</taxon>
        <taxon>Monogenea</taxon>
        <taxon>Polyopisthocotylea</taxon>
        <taxon>Polystomatidea</taxon>
        <taxon>Polystomatidae</taxon>
        <taxon>Protopolystoma</taxon>
    </lineage>
</organism>